<evidence type="ECO:0000259" key="10">
    <source>
        <dbReference type="Pfam" id="PF22587"/>
    </source>
</evidence>
<dbReference type="Proteomes" id="UP000438983">
    <property type="component" value="Chromosome"/>
</dbReference>
<dbReference type="GO" id="GO:0009432">
    <property type="term" value="P:SOS response"/>
    <property type="evidence" value="ECO:0007669"/>
    <property type="project" value="TreeGrafter"/>
</dbReference>
<dbReference type="FunFam" id="3.90.1600.10:FF:000010">
    <property type="entry name" value="DNA polymerase"/>
    <property type="match status" value="1"/>
</dbReference>
<evidence type="ECO:0000256" key="6">
    <source>
        <dbReference type="ARBA" id="ARBA00049244"/>
    </source>
</evidence>
<dbReference type="GO" id="GO:0000166">
    <property type="term" value="F:nucleotide binding"/>
    <property type="evidence" value="ECO:0007669"/>
    <property type="project" value="InterPro"/>
</dbReference>
<proteinExistence type="inferred from homology"/>
<organism evidence="11 12">
    <name type="scientific">Stutzerimonas stutzeri</name>
    <name type="common">Pseudomonas stutzeri</name>
    <dbReference type="NCBI Taxonomy" id="316"/>
    <lineage>
        <taxon>Bacteria</taxon>
        <taxon>Pseudomonadati</taxon>
        <taxon>Pseudomonadota</taxon>
        <taxon>Gammaproteobacteria</taxon>
        <taxon>Pseudomonadales</taxon>
        <taxon>Pseudomonadaceae</taxon>
        <taxon>Stutzerimonas</taxon>
    </lineage>
</organism>
<dbReference type="InterPro" id="IPR055208">
    <property type="entry name" value="PolB_insertion"/>
</dbReference>
<comment type="similarity">
    <text evidence="1 7">Belongs to the DNA polymerase type-B family.</text>
</comment>
<dbReference type="InterPro" id="IPR042087">
    <property type="entry name" value="DNA_pol_B_thumb"/>
</dbReference>
<dbReference type="SMART" id="SM00486">
    <property type="entry name" value="POLBc"/>
    <property type="match status" value="1"/>
</dbReference>
<dbReference type="Gene3D" id="3.30.420.10">
    <property type="entry name" value="Ribonuclease H-like superfamily/Ribonuclease H"/>
    <property type="match status" value="1"/>
</dbReference>
<protein>
    <recommendedName>
        <fullName evidence="7">DNA polymerase</fullName>
        <ecNumber evidence="7">2.7.7.7</ecNumber>
    </recommendedName>
</protein>
<evidence type="ECO:0000256" key="3">
    <source>
        <dbReference type="ARBA" id="ARBA00022695"/>
    </source>
</evidence>
<dbReference type="InterPro" id="IPR023211">
    <property type="entry name" value="DNA_pol_palm_dom_sf"/>
</dbReference>
<gene>
    <name evidence="11" type="ORF">GQA94_13115</name>
</gene>
<dbReference type="Pfam" id="PF21474">
    <property type="entry name" value="DNApolII_N"/>
    <property type="match status" value="1"/>
</dbReference>
<dbReference type="InterPro" id="IPR043502">
    <property type="entry name" value="DNA/RNA_pol_sf"/>
</dbReference>
<evidence type="ECO:0000259" key="9">
    <source>
        <dbReference type="Pfam" id="PF03104"/>
    </source>
</evidence>
<evidence type="ECO:0000313" key="12">
    <source>
        <dbReference type="Proteomes" id="UP000438983"/>
    </source>
</evidence>
<evidence type="ECO:0000256" key="4">
    <source>
        <dbReference type="ARBA" id="ARBA00022932"/>
    </source>
</evidence>
<dbReference type="InterPro" id="IPR017964">
    <property type="entry name" value="DNA-dir_DNA_pol_B_CS"/>
</dbReference>
<feature type="domain" description="DNA-directed DNA polymerase family B multifunctional" evidence="8">
    <location>
        <begin position="380"/>
        <end position="756"/>
    </location>
</feature>
<comment type="catalytic activity">
    <reaction evidence="6 7">
        <text>DNA(n) + a 2'-deoxyribonucleoside 5'-triphosphate = DNA(n+1) + diphosphate</text>
        <dbReference type="Rhea" id="RHEA:22508"/>
        <dbReference type="Rhea" id="RHEA-COMP:17339"/>
        <dbReference type="Rhea" id="RHEA-COMP:17340"/>
        <dbReference type="ChEBI" id="CHEBI:33019"/>
        <dbReference type="ChEBI" id="CHEBI:61560"/>
        <dbReference type="ChEBI" id="CHEBI:173112"/>
        <dbReference type="EC" id="2.7.7.7"/>
    </reaction>
</comment>
<dbReference type="PRINTS" id="PR00106">
    <property type="entry name" value="DNAPOLB"/>
</dbReference>
<dbReference type="CDD" id="cd05784">
    <property type="entry name" value="DNA_polB_II_exo"/>
    <property type="match status" value="1"/>
</dbReference>
<dbReference type="Pfam" id="PF22587">
    <property type="entry name" value="DNApolII_insertion"/>
    <property type="match status" value="1"/>
</dbReference>
<dbReference type="FunFam" id="1.10.132.60:FF:000008">
    <property type="entry name" value="DNA polymerase"/>
    <property type="match status" value="1"/>
</dbReference>
<dbReference type="PANTHER" id="PTHR10322">
    <property type="entry name" value="DNA POLYMERASE CATALYTIC SUBUNIT"/>
    <property type="match status" value="1"/>
</dbReference>
<evidence type="ECO:0000256" key="7">
    <source>
        <dbReference type="RuleBase" id="RU000442"/>
    </source>
</evidence>
<dbReference type="GO" id="GO:0003887">
    <property type="term" value="F:DNA-directed DNA polymerase activity"/>
    <property type="evidence" value="ECO:0007669"/>
    <property type="project" value="UniProtKB-KW"/>
</dbReference>
<keyword evidence="3 7" id="KW-0548">Nucleotidyltransferase</keyword>
<dbReference type="OrthoDB" id="5807460at2"/>
<dbReference type="InterPro" id="IPR006134">
    <property type="entry name" value="DNA-dir_DNA_pol_B_multi_dom"/>
</dbReference>
<dbReference type="GO" id="GO:0003677">
    <property type="term" value="F:DNA binding"/>
    <property type="evidence" value="ECO:0007669"/>
    <property type="project" value="UniProtKB-KW"/>
</dbReference>
<dbReference type="SUPFAM" id="SSF53098">
    <property type="entry name" value="Ribonuclease H-like"/>
    <property type="match status" value="1"/>
</dbReference>
<feature type="domain" description="DNA-directed DNA polymerase family B exonuclease" evidence="9">
    <location>
        <begin position="195"/>
        <end position="298"/>
    </location>
</feature>
<keyword evidence="7" id="KW-0235">DNA replication</keyword>
<dbReference type="Pfam" id="PF03104">
    <property type="entry name" value="DNA_pol_B_exo1"/>
    <property type="match status" value="1"/>
</dbReference>
<dbReference type="Gene3D" id="2.40.50.590">
    <property type="match status" value="2"/>
</dbReference>
<name>A0A6I6LQC1_STUST</name>
<keyword evidence="4 7" id="KW-0239">DNA-directed DNA polymerase</keyword>
<evidence type="ECO:0000256" key="1">
    <source>
        <dbReference type="ARBA" id="ARBA00005755"/>
    </source>
</evidence>
<dbReference type="Pfam" id="PF00136">
    <property type="entry name" value="DNA_pol_B"/>
    <property type="match status" value="1"/>
</dbReference>
<dbReference type="FunFam" id="3.30.420.10:FF:000052">
    <property type="entry name" value="DNA polymerase"/>
    <property type="match status" value="1"/>
</dbReference>
<dbReference type="EMBL" id="CP046902">
    <property type="protein sequence ID" value="QGZ30957.1"/>
    <property type="molecule type" value="Genomic_DNA"/>
</dbReference>
<dbReference type="NCBIfam" id="NF004422">
    <property type="entry name" value="PRK05762.1-4"/>
    <property type="match status" value="1"/>
</dbReference>
<dbReference type="CDD" id="cd05537">
    <property type="entry name" value="POLBc_Pol_II"/>
    <property type="match status" value="1"/>
</dbReference>
<sequence length="787" mass="90040">MDVQQGFVLTRHWRDTAAGTEVEFWLATDAGPQRLRVPYQPSVAFVPAVQQREVERLLRGERDVELRPLALADFRHRPVLGLYCRQHRQLMNLEKRLRAAGLDVYEGDIRPPERYLMERFITAPVSFTGTADAQGVLVQAQLKPAPSYRPRLKLVSLDIETTLRGELYSIALQGCGERQVYMLGPANGDASAVDFQLDYCDSRRQLIERLNEWLARHDPDAIIGWNLVQFDLRVLREQAQRYQVPLRLGRGGEEMAWREHGSRSQHFFAAAAGRLIIDGIEALRSATWSFPSFSLENVAQTLLGEGKAIDTPYQRMDEINRMFAEDKPALARYNLKDCELVTRIFDRTELLTFLLERATVTGLPADRSGGSVAAFEHLYIPLMHRRGFVAPNLGERPPEASPGGFVMNSQPGLYESVLVLDYKSLYPSIIRTFLIDPVGLVEGMREPGDSESVPGFRGARFSRDHHCLPAIVERVWQGREAAKRDGNKPLSQALKIIMNAFYGVLGSSGCRFFDPRLASSITLRGHEIMRRTRELIEAEGYSVIYGDTDSTFVWLNRAHSDEEAARIGRTLVEQINAWWRDHLQREFGLQSALELQFESHFKRFLMPTIRGAEEGSKKRYAGLVTRPDGSDGLVFKGLETVRTDWSPLAQQFQQELYRRIFSREPYQDYVRDYVRRTLAGELDDLLILRKRLRRRLDDYERNVPPHVRAARIADDYNQQQGRQRQYQNGGWIRYLMTVAGPEPLEARRAPIDYDHYVTRQLQPIADAILPFVGDSFSGLIDEQLGLF</sequence>
<dbReference type="EC" id="2.7.7.7" evidence="7"/>
<dbReference type="GO" id="GO:0045004">
    <property type="term" value="P:DNA replication proofreading"/>
    <property type="evidence" value="ECO:0007669"/>
    <property type="project" value="TreeGrafter"/>
</dbReference>
<dbReference type="NCBIfam" id="NF004421">
    <property type="entry name" value="PRK05762.1-2"/>
    <property type="match status" value="1"/>
</dbReference>
<dbReference type="PROSITE" id="PS00116">
    <property type="entry name" value="DNA_POLYMERASE_B"/>
    <property type="match status" value="1"/>
</dbReference>
<evidence type="ECO:0000256" key="2">
    <source>
        <dbReference type="ARBA" id="ARBA00022679"/>
    </source>
</evidence>
<dbReference type="InterPro" id="IPR006133">
    <property type="entry name" value="DNA-dir_DNA_pol_B_exonuc"/>
</dbReference>
<keyword evidence="5 7" id="KW-0238">DNA-binding</keyword>
<accession>A0A6I6LQC1</accession>
<dbReference type="InterPro" id="IPR012337">
    <property type="entry name" value="RNaseH-like_sf"/>
</dbReference>
<dbReference type="InterPro" id="IPR006172">
    <property type="entry name" value="DNA-dir_DNA_pol_B"/>
</dbReference>
<evidence type="ECO:0000256" key="5">
    <source>
        <dbReference type="ARBA" id="ARBA00023125"/>
    </source>
</evidence>
<dbReference type="SUPFAM" id="SSF56672">
    <property type="entry name" value="DNA/RNA polymerases"/>
    <property type="match status" value="1"/>
</dbReference>
<reference evidence="11 12" key="1">
    <citation type="submission" date="2019-12" db="EMBL/GenBank/DDBJ databases">
        <title>Complete genome sequence of Pseudomonas stutzeri.</title>
        <authorList>
            <person name="Lim S.R."/>
            <person name="Kim J.H."/>
        </authorList>
    </citation>
    <scope>NUCLEOTIDE SEQUENCE [LARGE SCALE GENOMIC DNA]</scope>
    <source>
        <strain evidence="11 12">PM101005</strain>
    </source>
</reference>
<dbReference type="GO" id="GO:0008296">
    <property type="term" value="F:3'-5'-DNA exonuclease activity"/>
    <property type="evidence" value="ECO:0007669"/>
    <property type="project" value="TreeGrafter"/>
</dbReference>
<dbReference type="RefSeq" id="WP_158188439.1">
    <property type="nucleotide sequence ID" value="NZ_CP046902.1"/>
</dbReference>
<keyword evidence="2 7" id="KW-0808">Transferase</keyword>
<evidence type="ECO:0000313" key="11">
    <source>
        <dbReference type="EMBL" id="QGZ30957.1"/>
    </source>
</evidence>
<dbReference type="AlphaFoldDB" id="A0A6I6LQC1"/>
<dbReference type="InterPro" id="IPR050240">
    <property type="entry name" value="DNA_pol_type-B"/>
</dbReference>
<dbReference type="FunFam" id="3.90.1600.10:FF:000009">
    <property type="entry name" value="DNA polymerase"/>
    <property type="match status" value="1"/>
</dbReference>
<evidence type="ECO:0000259" key="8">
    <source>
        <dbReference type="Pfam" id="PF00136"/>
    </source>
</evidence>
<dbReference type="Gene3D" id="1.10.132.60">
    <property type="entry name" value="DNA polymerase family B, C-terminal domain"/>
    <property type="match status" value="1"/>
</dbReference>
<dbReference type="InterPro" id="IPR036397">
    <property type="entry name" value="RNaseH_sf"/>
</dbReference>
<dbReference type="Gene3D" id="3.90.1600.10">
    <property type="entry name" value="Palm domain of DNA polymerase"/>
    <property type="match status" value="2"/>
</dbReference>
<dbReference type="PANTHER" id="PTHR10322:SF23">
    <property type="entry name" value="DNA POLYMERASE DELTA CATALYTIC SUBUNIT"/>
    <property type="match status" value="1"/>
</dbReference>
<feature type="domain" description="DNA polymerase II insertion" evidence="10">
    <location>
        <begin position="42"/>
        <end position="102"/>
    </location>
</feature>